<dbReference type="AlphaFoldDB" id="A0A0A9AKB3"/>
<organism evidence="1">
    <name type="scientific">Arundo donax</name>
    <name type="common">Giant reed</name>
    <name type="synonym">Donax arundinaceus</name>
    <dbReference type="NCBI Taxonomy" id="35708"/>
    <lineage>
        <taxon>Eukaryota</taxon>
        <taxon>Viridiplantae</taxon>
        <taxon>Streptophyta</taxon>
        <taxon>Embryophyta</taxon>
        <taxon>Tracheophyta</taxon>
        <taxon>Spermatophyta</taxon>
        <taxon>Magnoliopsida</taxon>
        <taxon>Liliopsida</taxon>
        <taxon>Poales</taxon>
        <taxon>Poaceae</taxon>
        <taxon>PACMAD clade</taxon>
        <taxon>Arundinoideae</taxon>
        <taxon>Arundineae</taxon>
        <taxon>Arundo</taxon>
    </lineage>
</organism>
<reference evidence="1" key="1">
    <citation type="submission" date="2014-09" db="EMBL/GenBank/DDBJ databases">
        <authorList>
            <person name="Magalhaes I.L.F."/>
            <person name="Oliveira U."/>
            <person name="Santos F.R."/>
            <person name="Vidigal T.H.D.A."/>
            <person name="Brescovit A.D."/>
            <person name="Santos A.J."/>
        </authorList>
    </citation>
    <scope>NUCLEOTIDE SEQUENCE</scope>
    <source>
        <tissue evidence="1">Shoot tissue taken approximately 20 cm above the soil surface</tissue>
    </source>
</reference>
<sequence length="42" mass="4957">MGLVVSQYLIGWKCNLYEIILKFVVPLVNWQYEQQQTVFHGA</sequence>
<dbReference type="EMBL" id="GBRH01250368">
    <property type="protein sequence ID" value="JAD47527.1"/>
    <property type="molecule type" value="Transcribed_RNA"/>
</dbReference>
<reference evidence="1" key="2">
    <citation type="journal article" date="2015" name="Data Brief">
        <title>Shoot transcriptome of the giant reed, Arundo donax.</title>
        <authorList>
            <person name="Barrero R.A."/>
            <person name="Guerrero F.D."/>
            <person name="Moolhuijzen P."/>
            <person name="Goolsby J.A."/>
            <person name="Tidwell J."/>
            <person name="Bellgard S.E."/>
            <person name="Bellgard M.I."/>
        </authorList>
    </citation>
    <scope>NUCLEOTIDE SEQUENCE</scope>
    <source>
        <tissue evidence="1">Shoot tissue taken approximately 20 cm above the soil surface</tissue>
    </source>
</reference>
<protein>
    <submittedName>
        <fullName evidence="1">Uncharacterized protein</fullName>
    </submittedName>
</protein>
<accession>A0A0A9AKB3</accession>
<name>A0A0A9AKB3_ARUDO</name>
<proteinExistence type="predicted"/>
<evidence type="ECO:0000313" key="1">
    <source>
        <dbReference type="EMBL" id="JAD47527.1"/>
    </source>
</evidence>